<gene>
    <name evidence="3" type="ORF">CWC39_02230</name>
</gene>
<dbReference type="PANTHER" id="PTHR43682:SF1">
    <property type="entry name" value="LACTATE UTILIZATION PROTEIN C"/>
    <property type="match status" value="1"/>
</dbReference>
<name>A0A364VDE8_9CORY</name>
<dbReference type="InterPro" id="IPR037171">
    <property type="entry name" value="NagB/RpiA_transferase-like"/>
</dbReference>
<dbReference type="Proteomes" id="UP000251047">
    <property type="component" value="Unassembled WGS sequence"/>
</dbReference>
<dbReference type="AlphaFoldDB" id="A0A364VDE8"/>
<evidence type="ECO:0000259" key="2">
    <source>
        <dbReference type="Pfam" id="PF02589"/>
    </source>
</evidence>
<dbReference type="SUPFAM" id="SSF100950">
    <property type="entry name" value="NagB/RpiA/CoA transferase-like"/>
    <property type="match status" value="1"/>
</dbReference>
<sequence>MSSTAGSAKADILGRIRAAYDHAGTRAQGDNSTPPVGIPRDYRHRSSAERAEILDALTDRLEDYDATVTSSSRDELPTTIARLLQDAQSIVTPAELPEQWFAETSARRLVDSVADPLSTEEIDAVDAVVTSSGVTIADTGTIVLVGPESGRRIITLLPDHHVVVVPVSGVVHLVPEAISRLVEQGWEDQPMTLVSGPSATVDIELIRVHGVHGPRNLDVILLED</sequence>
<accession>A0A364VDE8</accession>
<organism evidence="3 4">
    <name type="scientific">Corynebacterium heidelbergense</name>
    <dbReference type="NCBI Taxonomy" id="2055947"/>
    <lineage>
        <taxon>Bacteria</taxon>
        <taxon>Bacillati</taxon>
        <taxon>Actinomycetota</taxon>
        <taxon>Actinomycetes</taxon>
        <taxon>Mycobacteriales</taxon>
        <taxon>Corynebacteriaceae</taxon>
        <taxon>Corynebacterium</taxon>
    </lineage>
</organism>
<evidence type="ECO:0000256" key="1">
    <source>
        <dbReference type="SAM" id="MobiDB-lite"/>
    </source>
</evidence>
<feature type="region of interest" description="Disordered" evidence="1">
    <location>
        <begin position="23"/>
        <end position="45"/>
    </location>
</feature>
<reference evidence="3 4" key="1">
    <citation type="journal article" date="2018" name="Syst. Appl. Microbiol.">
        <title>Corynebacterium heidelbergense sp. nov., isolated from the preen glands of Egyptian geese (Alopochen aegyptiacus).</title>
        <authorList>
            <person name="Braun M.S."/>
            <person name="Wang E."/>
            <person name="Zimmermann S."/>
            <person name="Wink M."/>
        </authorList>
    </citation>
    <scope>NUCLEOTIDE SEQUENCE [LARGE SCALE GENOMIC DNA]</scope>
    <source>
        <strain evidence="3 4">DSM 104638</strain>
    </source>
</reference>
<evidence type="ECO:0000313" key="3">
    <source>
        <dbReference type="EMBL" id="RAV34638.1"/>
    </source>
</evidence>
<dbReference type="InterPro" id="IPR024185">
    <property type="entry name" value="FTHF_cligase-like_sf"/>
</dbReference>
<dbReference type="InterPro" id="IPR003741">
    <property type="entry name" value="LUD_dom"/>
</dbReference>
<dbReference type="Pfam" id="PF02589">
    <property type="entry name" value="LUD_dom"/>
    <property type="match status" value="1"/>
</dbReference>
<protein>
    <recommendedName>
        <fullName evidence="2">LUD domain-containing protein</fullName>
    </recommendedName>
</protein>
<comment type="caution">
    <text evidence="3">The sequence shown here is derived from an EMBL/GenBank/DDBJ whole genome shotgun (WGS) entry which is preliminary data.</text>
</comment>
<evidence type="ECO:0000313" key="4">
    <source>
        <dbReference type="Proteomes" id="UP000251047"/>
    </source>
</evidence>
<dbReference type="PANTHER" id="PTHR43682">
    <property type="entry name" value="LACTATE UTILIZATION PROTEIN C"/>
    <property type="match status" value="1"/>
</dbReference>
<dbReference type="OrthoDB" id="9794187at2"/>
<dbReference type="EMBL" id="PHQP01000009">
    <property type="protein sequence ID" value="RAV34638.1"/>
    <property type="molecule type" value="Genomic_DNA"/>
</dbReference>
<feature type="domain" description="LUD" evidence="2">
    <location>
        <begin position="118"/>
        <end position="222"/>
    </location>
</feature>
<dbReference type="Gene3D" id="3.40.50.10420">
    <property type="entry name" value="NagB/RpiA/CoA transferase-like"/>
    <property type="match status" value="1"/>
</dbReference>
<proteinExistence type="predicted"/>
<dbReference type="RefSeq" id="WP_112768891.1">
    <property type="nucleotide sequence ID" value="NZ_CP063191.1"/>
</dbReference>